<evidence type="ECO:0000256" key="1">
    <source>
        <dbReference type="ARBA" id="ARBA00000077"/>
    </source>
</evidence>
<sequence length="189" mass="20882">MEFVAGIDEVGRGCLAGPVVSAAVILNEDYKIDGLNDSKKLTEKKRNKLAREIKAYSLAWAIAWSDVAEIDCLNILSATMLSMRRSILRLKILPQLVLVDGNTLPNLYFFGPRIQGKAIIGGDSKFSSISAASILAKVERDAFMVKCNILYPGYSFDKNKGYGTAEHIKNIDNIGLCNIHRKSFNIKKL</sequence>
<evidence type="ECO:0000256" key="11">
    <source>
        <dbReference type="ARBA" id="ARBA00022759"/>
    </source>
</evidence>
<gene>
    <name evidence="15" type="ORF">METZ01_LOCUS46957</name>
</gene>
<dbReference type="InterPro" id="IPR001352">
    <property type="entry name" value="RNase_HII/HIII"/>
</dbReference>
<comment type="cofactor">
    <cofactor evidence="3">
        <name>Mg(2+)</name>
        <dbReference type="ChEBI" id="CHEBI:18420"/>
    </cofactor>
</comment>
<dbReference type="NCBIfam" id="NF000595">
    <property type="entry name" value="PRK00015.1-3"/>
    <property type="match status" value="1"/>
</dbReference>
<keyword evidence="8" id="KW-0963">Cytoplasm</keyword>
<evidence type="ECO:0000256" key="2">
    <source>
        <dbReference type="ARBA" id="ARBA00001936"/>
    </source>
</evidence>
<proteinExistence type="inferred from homology"/>
<dbReference type="PANTHER" id="PTHR10954:SF18">
    <property type="entry name" value="RIBONUCLEASE HII"/>
    <property type="match status" value="1"/>
</dbReference>
<dbReference type="CDD" id="cd07182">
    <property type="entry name" value="RNase_HII_bacteria_HII_like"/>
    <property type="match status" value="1"/>
</dbReference>
<evidence type="ECO:0000313" key="15">
    <source>
        <dbReference type="EMBL" id="SUZ94103.1"/>
    </source>
</evidence>
<keyword evidence="12" id="KW-0378">Hydrolase</keyword>
<keyword evidence="10" id="KW-0479">Metal-binding</keyword>
<dbReference type="HAMAP" id="MF_00052_B">
    <property type="entry name" value="RNase_HII_B"/>
    <property type="match status" value="1"/>
</dbReference>
<protein>
    <recommendedName>
        <fullName evidence="7">Ribonuclease HII</fullName>
        <ecNumber evidence="6">3.1.26.4</ecNumber>
    </recommendedName>
</protein>
<evidence type="ECO:0000256" key="13">
    <source>
        <dbReference type="ARBA" id="ARBA00023211"/>
    </source>
</evidence>
<feature type="domain" description="RNase H type-2" evidence="14">
    <location>
        <begin position="2"/>
        <end position="189"/>
    </location>
</feature>
<comment type="catalytic activity">
    <reaction evidence="1">
        <text>Endonucleolytic cleavage to 5'-phosphomonoester.</text>
        <dbReference type="EC" id="3.1.26.4"/>
    </reaction>
</comment>
<name>A0A381RYV1_9ZZZZ</name>
<evidence type="ECO:0000256" key="9">
    <source>
        <dbReference type="ARBA" id="ARBA00022722"/>
    </source>
</evidence>
<dbReference type="InterPro" id="IPR022898">
    <property type="entry name" value="RNase_HII"/>
</dbReference>
<dbReference type="PANTHER" id="PTHR10954">
    <property type="entry name" value="RIBONUCLEASE H2 SUBUNIT A"/>
    <property type="match status" value="1"/>
</dbReference>
<dbReference type="GO" id="GO:0043137">
    <property type="term" value="P:DNA replication, removal of RNA primer"/>
    <property type="evidence" value="ECO:0007669"/>
    <property type="project" value="TreeGrafter"/>
</dbReference>
<evidence type="ECO:0000256" key="5">
    <source>
        <dbReference type="ARBA" id="ARBA00007383"/>
    </source>
</evidence>
<dbReference type="InterPro" id="IPR012337">
    <property type="entry name" value="RNaseH-like_sf"/>
</dbReference>
<evidence type="ECO:0000259" key="14">
    <source>
        <dbReference type="PROSITE" id="PS51975"/>
    </source>
</evidence>
<comment type="cofactor">
    <cofactor evidence="2">
        <name>Mn(2+)</name>
        <dbReference type="ChEBI" id="CHEBI:29035"/>
    </cofactor>
</comment>
<dbReference type="Pfam" id="PF01351">
    <property type="entry name" value="RNase_HII"/>
    <property type="match status" value="1"/>
</dbReference>
<dbReference type="PROSITE" id="PS51975">
    <property type="entry name" value="RNASE_H_2"/>
    <property type="match status" value="1"/>
</dbReference>
<accession>A0A381RYV1</accession>
<dbReference type="EC" id="3.1.26.4" evidence="6"/>
<dbReference type="EMBL" id="UINC01002204">
    <property type="protein sequence ID" value="SUZ94103.1"/>
    <property type="molecule type" value="Genomic_DNA"/>
</dbReference>
<keyword evidence="9" id="KW-0540">Nuclease</keyword>
<dbReference type="SUPFAM" id="SSF53098">
    <property type="entry name" value="Ribonuclease H-like"/>
    <property type="match status" value="1"/>
</dbReference>
<evidence type="ECO:0000256" key="12">
    <source>
        <dbReference type="ARBA" id="ARBA00022801"/>
    </source>
</evidence>
<reference evidence="15" key="1">
    <citation type="submission" date="2018-05" db="EMBL/GenBank/DDBJ databases">
        <authorList>
            <person name="Lanie J.A."/>
            <person name="Ng W.-L."/>
            <person name="Kazmierczak K.M."/>
            <person name="Andrzejewski T.M."/>
            <person name="Davidsen T.M."/>
            <person name="Wayne K.J."/>
            <person name="Tettelin H."/>
            <person name="Glass J.I."/>
            <person name="Rusch D."/>
            <person name="Podicherti R."/>
            <person name="Tsui H.-C.T."/>
            <person name="Winkler M.E."/>
        </authorList>
    </citation>
    <scope>NUCLEOTIDE SEQUENCE</scope>
</reference>
<dbReference type="GO" id="GO:0032299">
    <property type="term" value="C:ribonuclease H2 complex"/>
    <property type="evidence" value="ECO:0007669"/>
    <property type="project" value="TreeGrafter"/>
</dbReference>
<dbReference type="GO" id="GO:0006298">
    <property type="term" value="P:mismatch repair"/>
    <property type="evidence" value="ECO:0007669"/>
    <property type="project" value="TreeGrafter"/>
</dbReference>
<organism evidence="15">
    <name type="scientific">marine metagenome</name>
    <dbReference type="NCBI Taxonomy" id="408172"/>
    <lineage>
        <taxon>unclassified sequences</taxon>
        <taxon>metagenomes</taxon>
        <taxon>ecological metagenomes</taxon>
    </lineage>
</organism>
<evidence type="ECO:0000256" key="3">
    <source>
        <dbReference type="ARBA" id="ARBA00001946"/>
    </source>
</evidence>
<dbReference type="GO" id="GO:0003723">
    <property type="term" value="F:RNA binding"/>
    <property type="evidence" value="ECO:0007669"/>
    <property type="project" value="InterPro"/>
</dbReference>
<keyword evidence="11" id="KW-0255">Endonuclease</keyword>
<evidence type="ECO:0000256" key="7">
    <source>
        <dbReference type="ARBA" id="ARBA00019179"/>
    </source>
</evidence>
<evidence type="ECO:0000256" key="10">
    <source>
        <dbReference type="ARBA" id="ARBA00022723"/>
    </source>
</evidence>
<evidence type="ECO:0000256" key="8">
    <source>
        <dbReference type="ARBA" id="ARBA00022490"/>
    </source>
</evidence>
<dbReference type="GO" id="GO:0005737">
    <property type="term" value="C:cytoplasm"/>
    <property type="evidence" value="ECO:0007669"/>
    <property type="project" value="UniProtKB-SubCell"/>
</dbReference>
<comment type="similarity">
    <text evidence="5">Belongs to the RNase HII family.</text>
</comment>
<dbReference type="AlphaFoldDB" id="A0A381RYV1"/>
<dbReference type="InterPro" id="IPR036397">
    <property type="entry name" value="RNaseH_sf"/>
</dbReference>
<dbReference type="Gene3D" id="3.30.420.10">
    <property type="entry name" value="Ribonuclease H-like superfamily/Ribonuclease H"/>
    <property type="match status" value="1"/>
</dbReference>
<dbReference type="InterPro" id="IPR024567">
    <property type="entry name" value="RNase_HII/HIII_dom"/>
</dbReference>
<dbReference type="GO" id="GO:0004523">
    <property type="term" value="F:RNA-DNA hybrid ribonuclease activity"/>
    <property type="evidence" value="ECO:0007669"/>
    <property type="project" value="UniProtKB-EC"/>
</dbReference>
<dbReference type="GO" id="GO:0046872">
    <property type="term" value="F:metal ion binding"/>
    <property type="evidence" value="ECO:0007669"/>
    <property type="project" value="UniProtKB-KW"/>
</dbReference>
<evidence type="ECO:0000256" key="4">
    <source>
        <dbReference type="ARBA" id="ARBA00004496"/>
    </source>
</evidence>
<evidence type="ECO:0000256" key="6">
    <source>
        <dbReference type="ARBA" id="ARBA00012180"/>
    </source>
</evidence>
<keyword evidence="13" id="KW-0464">Manganese</keyword>
<comment type="subcellular location">
    <subcellularLocation>
        <location evidence="4">Cytoplasm</location>
    </subcellularLocation>
</comment>